<evidence type="ECO:0000256" key="3">
    <source>
        <dbReference type="ARBA" id="ARBA00022723"/>
    </source>
</evidence>
<comment type="subcellular location">
    <subcellularLocation>
        <location evidence="1">Nucleus</location>
        <location evidence="1">Nucleolus</location>
    </subcellularLocation>
</comment>
<keyword evidence="9" id="KW-0539">Nucleus</keyword>
<dbReference type="PANTHER" id="PTHR31576">
    <property type="entry name" value="TATA BOX-BINDING PROTEIN-ASSOCIATED FACTOR RNA POLYMERASE I SUBUNIT B"/>
    <property type="match status" value="1"/>
</dbReference>
<name>A0A5N5QSX5_9AGAM</name>
<dbReference type="InterPro" id="IPR048538">
    <property type="entry name" value="Rrn7_cyclin_C"/>
</dbReference>
<feature type="compositionally biased region" description="Polar residues" evidence="10">
    <location>
        <begin position="133"/>
        <end position="142"/>
    </location>
</feature>
<evidence type="ECO:0000256" key="5">
    <source>
        <dbReference type="ARBA" id="ARBA00022833"/>
    </source>
</evidence>
<accession>A0A5N5QSX5</accession>
<gene>
    <name evidence="12" type="ORF">CTheo_1886</name>
</gene>
<feature type="compositionally biased region" description="Acidic residues" evidence="10">
    <location>
        <begin position="546"/>
        <end position="558"/>
    </location>
</feature>
<feature type="region of interest" description="Disordered" evidence="10">
    <location>
        <begin position="440"/>
        <end position="463"/>
    </location>
</feature>
<feature type="compositionally biased region" description="Basic and acidic residues" evidence="10">
    <location>
        <begin position="115"/>
        <end position="124"/>
    </location>
</feature>
<dbReference type="Pfam" id="PF20645">
    <property type="entry name" value="Rrn7_cyclin_C"/>
    <property type="match status" value="1"/>
</dbReference>
<feature type="compositionally biased region" description="Polar residues" evidence="10">
    <location>
        <begin position="606"/>
        <end position="621"/>
    </location>
</feature>
<feature type="domain" description="Rrn7/TAF1B C-terminal cyclin" evidence="11">
    <location>
        <begin position="238"/>
        <end position="405"/>
    </location>
</feature>
<protein>
    <recommendedName>
        <fullName evidence="11">Rrn7/TAF1B C-terminal cyclin domain-containing protein</fullName>
    </recommendedName>
</protein>
<evidence type="ECO:0000313" key="13">
    <source>
        <dbReference type="Proteomes" id="UP000383932"/>
    </source>
</evidence>
<keyword evidence="4" id="KW-0863">Zinc-finger</keyword>
<keyword evidence="5" id="KW-0862">Zinc</keyword>
<dbReference type="EMBL" id="SSOP01000017">
    <property type="protein sequence ID" value="KAB5594739.1"/>
    <property type="molecule type" value="Genomic_DNA"/>
</dbReference>
<keyword evidence="8" id="KW-0804">Transcription</keyword>
<dbReference type="Proteomes" id="UP000383932">
    <property type="component" value="Unassembled WGS sequence"/>
</dbReference>
<keyword evidence="6" id="KW-0805">Transcription regulation</keyword>
<dbReference type="AlphaFoldDB" id="A0A5N5QSX5"/>
<comment type="caution">
    <text evidence="12">The sequence shown here is derived from an EMBL/GenBank/DDBJ whole genome shotgun (WGS) entry which is preliminary data.</text>
</comment>
<dbReference type="InterPro" id="IPR033599">
    <property type="entry name" value="TAF1B/Rrn7"/>
</dbReference>
<keyword evidence="7" id="KW-0238">DNA-binding</keyword>
<dbReference type="GO" id="GO:0070860">
    <property type="term" value="C:RNA polymerase I core factor complex"/>
    <property type="evidence" value="ECO:0007669"/>
    <property type="project" value="InterPro"/>
</dbReference>
<evidence type="ECO:0000256" key="9">
    <source>
        <dbReference type="ARBA" id="ARBA00023242"/>
    </source>
</evidence>
<dbReference type="GO" id="GO:0008270">
    <property type="term" value="F:zinc ion binding"/>
    <property type="evidence" value="ECO:0007669"/>
    <property type="project" value="UniProtKB-KW"/>
</dbReference>
<dbReference type="PANTHER" id="PTHR31576:SF2">
    <property type="entry name" value="TATA BOX-BINDING PROTEIN-ASSOCIATED FACTOR RNA POLYMERASE I SUBUNIT B"/>
    <property type="match status" value="1"/>
</dbReference>
<proteinExistence type="inferred from homology"/>
<feature type="region of interest" description="Disordered" evidence="10">
    <location>
        <begin position="532"/>
        <end position="621"/>
    </location>
</feature>
<comment type="similarity">
    <text evidence="2">Belongs to the RRN7/TAF1B family.</text>
</comment>
<organism evidence="12 13">
    <name type="scientific">Ceratobasidium theobromae</name>
    <dbReference type="NCBI Taxonomy" id="1582974"/>
    <lineage>
        <taxon>Eukaryota</taxon>
        <taxon>Fungi</taxon>
        <taxon>Dikarya</taxon>
        <taxon>Basidiomycota</taxon>
        <taxon>Agaricomycotina</taxon>
        <taxon>Agaricomycetes</taxon>
        <taxon>Cantharellales</taxon>
        <taxon>Ceratobasidiaceae</taxon>
        <taxon>Ceratobasidium</taxon>
    </lineage>
</organism>
<keyword evidence="3" id="KW-0479">Metal-binding</keyword>
<feature type="region of interest" description="Disordered" evidence="10">
    <location>
        <begin position="131"/>
        <end position="150"/>
    </location>
</feature>
<dbReference type="OrthoDB" id="428577at2759"/>
<evidence type="ECO:0000259" key="11">
    <source>
        <dbReference type="Pfam" id="PF20645"/>
    </source>
</evidence>
<evidence type="ECO:0000256" key="6">
    <source>
        <dbReference type="ARBA" id="ARBA00023015"/>
    </source>
</evidence>
<evidence type="ECO:0000313" key="12">
    <source>
        <dbReference type="EMBL" id="KAB5594739.1"/>
    </source>
</evidence>
<evidence type="ECO:0000256" key="10">
    <source>
        <dbReference type="SAM" id="MobiDB-lite"/>
    </source>
</evidence>
<evidence type="ECO:0000256" key="2">
    <source>
        <dbReference type="ARBA" id="ARBA00006899"/>
    </source>
</evidence>
<evidence type="ECO:0000256" key="8">
    <source>
        <dbReference type="ARBA" id="ARBA00023163"/>
    </source>
</evidence>
<evidence type="ECO:0000256" key="7">
    <source>
        <dbReference type="ARBA" id="ARBA00023125"/>
    </source>
</evidence>
<feature type="region of interest" description="Disordered" evidence="10">
    <location>
        <begin position="100"/>
        <end position="124"/>
    </location>
</feature>
<sequence>MGVHAVRRRRLRANRQRATADKGNLDVYYGPRARYLYYQCRQLILRHQIEKLVSAWELPAEAKVSMCEFWLKRLYQTQLKNICRTIWLLALDILPQPPPPQPWLHTQSGGTQGDKNMDSNKAADGDIDIQEHPASQSSNMENCSDDDEDVEAQMNREIERMLRETSETDSNSDLKRLNVDEGQRAPDMLVAAAPHSLLRSHPIPYLSVVPLLPNNMQRHLSTALRQELTPQHAPTVAALHVITRRIARRLHLIHGVDIPELNAAPVLWRAVRAFQGPPMLYVMAKKLIERLEVPLTIHPSLAPSPSSRLKKFAGDWAPIEVTMSAVIVISLKLVYGFRDNIKVVPGEDDPASCFPPFSDYIVALRRGREESDMGFSRLFSSSSDRTVDTLNDAELDKYLDVAENALRVSHMGNVKPARKSTFKELMSIYSQVHAHVIHPDTKTNTQSRPGVPEGLRRPESVSDPSKVMTIAPGDVLTIWSPDDPLGSLPPDYALLIDTAGIWSGVDHSNINHLVATLERRLGRNAIKNAMDLKITDNPNDEHIDIEPEDGADSSEEESPNQIFKPGTKGANEKAKTHTYRLGSQRWRGHVHQKLAKGNQPKGRASGDSSSLETNEPTSEEN</sequence>
<evidence type="ECO:0000256" key="4">
    <source>
        <dbReference type="ARBA" id="ARBA00022771"/>
    </source>
</evidence>
<keyword evidence="13" id="KW-1185">Reference proteome</keyword>
<evidence type="ECO:0000256" key="1">
    <source>
        <dbReference type="ARBA" id="ARBA00004604"/>
    </source>
</evidence>
<dbReference type="GO" id="GO:0001164">
    <property type="term" value="F:RNA polymerase I core promoter sequence-specific DNA binding"/>
    <property type="evidence" value="ECO:0007669"/>
    <property type="project" value="InterPro"/>
</dbReference>
<reference evidence="12 13" key="1">
    <citation type="journal article" date="2019" name="Fungal Biol. Biotechnol.">
        <title>Draft genome sequence of fastidious pathogen Ceratobasidium theobromae, which causes vascular-streak dieback in Theobroma cacao.</title>
        <authorList>
            <person name="Ali S.S."/>
            <person name="Asman A."/>
            <person name="Shao J."/>
            <person name="Firmansyah A.P."/>
            <person name="Susilo A.W."/>
            <person name="Rosmana A."/>
            <person name="McMahon P."/>
            <person name="Junaid M."/>
            <person name="Guest D."/>
            <person name="Kheng T.Y."/>
            <person name="Meinhardt L.W."/>
            <person name="Bailey B.A."/>
        </authorList>
    </citation>
    <scope>NUCLEOTIDE SEQUENCE [LARGE SCALE GENOMIC DNA]</scope>
    <source>
        <strain evidence="12 13">CT2</strain>
    </source>
</reference>
<dbReference type="GO" id="GO:0042790">
    <property type="term" value="P:nucleolar large rRNA transcription by RNA polymerase I"/>
    <property type="evidence" value="ECO:0007669"/>
    <property type="project" value="TreeGrafter"/>
</dbReference>